<dbReference type="InterPro" id="IPR012312">
    <property type="entry name" value="Hemerythrin-like"/>
</dbReference>
<keyword evidence="6" id="KW-1185">Reference proteome</keyword>
<dbReference type="RefSeq" id="WP_219966064.1">
    <property type="nucleotide sequence ID" value="NZ_JAGFNZ010000005.1"/>
</dbReference>
<proteinExistence type="inferred from homology"/>
<dbReference type="Proteomes" id="UP000719942">
    <property type="component" value="Unassembled WGS sequence"/>
</dbReference>
<organism evidence="5 6">
    <name type="scientific">Caproiciproducens faecalis</name>
    <dbReference type="NCBI Taxonomy" id="2820301"/>
    <lineage>
        <taxon>Bacteria</taxon>
        <taxon>Bacillati</taxon>
        <taxon>Bacillota</taxon>
        <taxon>Clostridia</taxon>
        <taxon>Eubacteriales</taxon>
        <taxon>Acutalibacteraceae</taxon>
        <taxon>Caproiciproducens</taxon>
    </lineage>
</organism>
<dbReference type="NCBIfam" id="TIGR02481">
    <property type="entry name" value="hemeryth_dom"/>
    <property type="match status" value="1"/>
</dbReference>
<evidence type="ECO:0000313" key="6">
    <source>
        <dbReference type="Proteomes" id="UP000719942"/>
    </source>
</evidence>
<dbReference type="Pfam" id="PF01814">
    <property type="entry name" value="Hemerythrin"/>
    <property type="match status" value="1"/>
</dbReference>
<name>A0ABS7DRE2_9FIRM</name>
<dbReference type="EMBL" id="JAGFNZ010000005">
    <property type="protein sequence ID" value="MBW7573666.1"/>
    <property type="molecule type" value="Genomic_DNA"/>
</dbReference>
<dbReference type="NCBIfam" id="NF033749">
    <property type="entry name" value="bact_hemeryth"/>
    <property type="match status" value="1"/>
</dbReference>
<evidence type="ECO:0000256" key="3">
    <source>
        <dbReference type="ARBA" id="ARBA00023004"/>
    </source>
</evidence>
<accession>A0ABS7DRE2</accession>
<evidence type="ECO:0000256" key="2">
    <source>
        <dbReference type="ARBA" id="ARBA00022723"/>
    </source>
</evidence>
<dbReference type="PANTHER" id="PTHR37164:SF1">
    <property type="entry name" value="BACTERIOHEMERYTHRIN"/>
    <property type="match status" value="1"/>
</dbReference>
<dbReference type="PANTHER" id="PTHR37164">
    <property type="entry name" value="BACTERIOHEMERYTHRIN"/>
    <property type="match status" value="1"/>
</dbReference>
<dbReference type="CDD" id="cd12107">
    <property type="entry name" value="Hemerythrin"/>
    <property type="match status" value="1"/>
</dbReference>
<dbReference type="InterPro" id="IPR050669">
    <property type="entry name" value="Hemerythrin"/>
</dbReference>
<dbReference type="SUPFAM" id="SSF47188">
    <property type="entry name" value="Hemerythrin-like"/>
    <property type="match status" value="1"/>
</dbReference>
<evidence type="ECO:0000256" key="1">
    <source>
        <dbReference type="ARBA" id="ARBA00010587"/>
    </source>
</evidence>
<keyword evidence="3" id="KW-0408">Iron</keyword>
<keyword evidence="2" id="KW-0479">Metal-binding</keyword>
<protein>
    <submittedName>
        <fullName evidence="5">Hemerythrin family protein</fullName>
    </submittedName>
</protein>
<dbReference type="InterPro" id="IPR035938">
    <property type="entry name" value="Hemerythrin-like_sf"/>
</dbReference>
<comment type="similarity">
    <text evidence="1">Belongs to the hemerythrin family.</text>
</comment>
<reference evidence="5 6" key="1">
    <citation type="submission" date="2021-03" db="EMBL/GenBank/DDBJ databases">
        <title>Caproiciproducens sp. nov. isolated from feces of cow.</title>
        <authorList>
            <person name="Choi J.-Y."/>
        </authorList>
    </citation>
    <scope>NUCLEOTIDE SEQUENCE [LARGE SCALE GENOMIC DNA]</scope>
    <source>
        <strain evidence="5 6">AGMB10547</strain>
    </source>
</reference>
<evidence type="ECO:0000313" key="5">
    <source>
        <dbReference type="EMBL" id="MBW7573666.1"/>
    </source>
</evidence>
<dbReference type="InterPro" id="IPR012827">
    <property type="entry name" value="Hemerythrin_metal-bd"/>
</dbReference>
<sequence length="130" mass="15214">MAMWKENLKIGVPLIDGEHKELCDRIDQLFAACNQGKGKEEIYKTLEFLEGYTIKHFSDEEKLQRSSTYPKCKEHKELHDYFTKQLADLKKDLSKEGASIALVSKTNYFLMNWLLNHIQKVDSELAQYIK</sequence>
<dbReference type="Gene3D" id="1.20.120.50">
    <property type="entry name" value="Hemerythrin-like"/>
    <property type="match status" value="1"/>
</dbReference>
<feature type="domain" description="Hemerythrin-like" evidence="4">
    <location>
        <begin position="12"/>
        <end position="128"/>
    </location>
</feature>
<evidence type="ECO:0000259" key="4">
    <source>
        <dbReference type="Pfam" id="PF01814"/>
    </source>
</evidence>
<comment type="caution">
    <text evidence="5">The sequence shown here is derived from an EMBL/GenBank/DDBJ whole genome shotgun (WGS) entry which is preliminary data.</text>
</comment>
<gene>
    <name evidence="5" type="ORF">J5W02_12685</name>
</gene>